<dbReference type="PANTHER" id="PTHR21064">
    <property type="entry name" value="AMINOGLYCOSIDE PHOSPHOTRANSFERASE DOMAIN-CONTAINING PROTEIN-RELATED"/>
    <property type="match status" value="1"/>
</dbReference>
<dbReference type="InterPro" id="IPR011009">
    <property type="entry name" value="Kinase-like_dom_sf"/>
</dbReference>
<accession>A0A2W5C1R2</accession>
<dbReference type="GO" id="GO:0005524">
    <property type="term" value="F:ATP binding"/>
    <property type="evidence" value="ECO:0007669"/>
    <property type="project" value="UniProtKB-KW"/>
</dbReference>
<comment type="pathway">
    <text evidence="8">Amino-acid biosynthesis; L-threonine biosynthesis; L-threonine from L-aspartate: step 4/5.</text>
</comment>
<dbReference type="NCBIfam" id="TIGR00938">
    <property type="entry name" value="thrB_alt"/>
    <property type="match status" value="1"/>
</dbReference>
<dbReference type="GO" id="GO:0004413">
    <property type="term" value="F:homoserine kinase activity"/>
    <property type="evidence" value="ECO:0007669"/>
    <property type="project" value="UniProtKB-UniRule"/>
</dbReference>
<evidence type="ECO:0000256" key="7">
    <source>
        <dbReference type="ARBA" id="ARBA00038240"/>
    </source>
</evidence>
<protein>
    <recommendedName>
        <fullName evidence="8">Homoserine kinase</fullName>
        <shortName evidence="8">HK</shortName>
        <shortName evidence="8">HSK</shortName>
        <ecNumber evidence="8">2.7.1.39</ecNumber>
    </recommendedName>
</protein>
<sequence length="318" mass="35612">MAVYTQVPQEALTAFLSSYDIGTLVSYEGISQGVSNTNYFVDTDMGRYVLTLFEPHRVRDEDISFFMDYAIVLEKAGVPCPETLTRKDGSVCAKLCGRPAAIFSFLNGSGGHVSMLTPALCEKAGATLAKMHRAAERFGRTAPNHFGPTRWQEWLNSIGAKMDVIAPGLYDLTSAEFESAGKAMAFDLPRGAIHADYFPDNVFFEDGDVSGVIDFHFVCTDLYAYDLAIAINAWSFDEKNEMRRDRMDAMMRGYESVRPLTDPEKGAFPALLRAAALRFLLSRVEEKLNWKEGDFMTPHDPMVFEKRLRYFQTFAEAA</sequence>
<keyword evidence="2 8" id="KW-0808">Transferase</keyword>
<dbReference type="EC" id="2.7.1.39" evidence="8"/>
<organism evidence="10 11">
    <name type="scientific">Micavibrio aeruginosavorus</name>
    <dbReference type="NCBI Taxonomy" id="349221"/>
    <lineage>
        <taxon>Bacteria</taxon>
        <taxon>Pseudomonadati</taxon>
        <taxon>Bdellovibrionota</taxon>
        <taxon>Bdellovibrionia</taxon>
        <taxon>Bdellovibrionales</taxon>
        <taxon>Pseudobdellovibrionaceae</taxon>
        <taxon>Micavibrio</taxon>
    </lineage>
</organism>
<dbReference type="InterPro" id="IPR050249">
    <property type="entry name" value="Pseudomonas-type_ThrB"/>
</dbReference>
<evidence type="ECO:0000256" key="8">
    <source>
        <dbReference type="HAMAP-Rule" id="MF_00301"/>
    </source>
</evidence>
<dbReference type="Pfam" id="PF01636">
    <property type="entry name" value="APH"/>
    <property type="match status" value="1"/>
</dbReference>
<evidence type="ECO:0000256" key="6">
    <source>
        <dbReference type="ARBA" id="ARBA00022840"/>
    </source>
</evidence>
<dbReference type="Gene3D" id="3.30.200.20">
    <property type="entry name" value="Phosphorylase Kinase, domain 1"/>
    <property type="match status" value="1"/>
</dbReference>
<dbReference type="PANTHER" id="PTHR21064:SF6">
    <property type="entry name" value="AMINOGLYCOSIDE PHOSPHOTRANSFERASE DOMAIN-CONTAINING PROTEIN"/>
    <property type="match status" value="1"/>
</dbReference>
<comment type="similarity">
    <text evidence="7 8">Belongs to the pseudomonas-type ThrB family.</text>
</comment>
<evidence type="ECO:0000256" key="2">
    <source>
        <dbReference type="ARBA" id="ARBA00022679"/>
    </source>
</evidence>
<evidence type="ECO:0000259" key="9">
    <source>
        <dbReference type="Pfam" id="PF01636"/>
    </source>
</evidence>
<proteinExistence type="inferred from homology"/>
<dbReference type="CDD" id="cd05153">
    <property type="entry name" value="HomoserineK_II"/>
    <property type="match status" value="1"/>
</dbReference>
<keyword evidence="6 8" id="KW-0067">ATP-binding</keyword>
<dbReference type="SUPFAM" id="SSF56112">
    <property type="entry name" value="Protein kinase-like (PK-like)"/>
    <property type="match status" value="1"/>
</dbReference>
<name>A0A2W5C1R2_9BACT</name>
<reference evidence="10 11" key="1">
    <citation type="submission" date="2017-08" db="EMBL/GenBank/DDBJ databases">
        <title>Infants hospitalized years apart are colonized by the same room-sourced microbial strains.</title>
        <authorList>
            <person name="Brooks B."/>
            <person name="Olm M.R."/>
            <person name="Firek B.A."/>
            <person name="Baker R."/>
            <person name="Thomas B.C."/>
            <person name="Morowitz M.J."/>
            <person name="Banfield J.F."/>
        </authorList>
    </citation>
    <scope>NUCLEOTIDE SEQUENCE [LARGE SCALE GENOMIC DNA]</scope>
    <source>
        <strain evidence="10">S2_018_000_R2_104</strain>
    </source>
</reference>
<evidence type="ECO:0000256" key="4">
    <source>
        <dbReference type="ARBA" id="ARBA00022741"/>
    </source>
</evidence>
<keyword evidence="1 8" id="KW-0028">Amino-acid biosynthesis</keyword>
<dbReference type="InterPro" id="IPR002575">
    <property type="entry name" value="Aminoglycoside_PTrfase"/>
</dbReference>
<dbReference type="GO" id="GO:0009088">
    <property type="term" value="P:threonine biosynthetic process"/>
    <property type="evidence" value="ECO:0007669"/>
    <property type="project" value="UniProtKB-UniRule"/>
</dbReference>
<keyword evidence="3 8" id="KW-0791">Threonine biosynthesis</keyword>
<dbReference type="NCBIfam" id="NF003558">
    <property type="entry name" value="PRK05231.1"/>
    <property type="match status" value="1"/>
</dbReference>
<gene>
    <name evidence="8" type="primary">thrB</name>
    <name evidence="10" type="ORF">DI626_02915</name>
</gene>
<dbReference type="Gene3D" id="3.90.1200.10">
    <property type="match status" value="1"/>
</dbReference>
<dbReference type="UniPathway" id="UPA00050">
    <property type="reaction ID" value="UER00064"/>
</dbReference>
<dbReference type="InterPro" id="IPR005280">
    <property type="entry name" value="Homoserine_kinase_II"/>
</dbReference>
<dbReference type="Proteomes" id="UP000249557">
    <property type="component" value="Unassembled WGS sequence"/>
</dbReference>
<dbReference type="EMBL" id="QFNK01000035">
    <property type="protein sequence ID" value="PZO87938.1"/>
    <property type="molecule type" value="Genomic_DNA"/>
</dbReference>
<dbReference type="HAMAP" id="MF_00301">
    <property type="entry name" value="Homoser_kinase_2"/>
    <property type="match status" value="1"/>
</dbReference>
<evidence type="ECO:0000256" key="1">
    <source>
        <dbReference type="ARBA" id="ARBA00022605"/>
    </source>
</evidence>
<evidence type="ECO:0000313" key="11">
    <source>
        <dbReference type="Proteomes" id="UP000249557"/>
    </source>
</evidence>
<dbReference type="AlphaFoldDB" id="A0A2W5C1R2"/>
<comment type="catalytic activity">
    <reaction evidence="8">
        <text>L-homoserine + ATP = O-phospho-L-homoserine + ADP + H(+)</text>
        <dbReference type="Rhea" id="RHEA:13985"/>
        <dbReference type="ChEBI" id="CHEBI:15378"/>
        <dbReference type="ChEBI" id="CHEBI:30616"/>
        <dbReference type="ChEBI" id="CHEBI:57476"/>
        <dbReference type="ChEBI" id="CHEBI:57590"/>
        <dbReference type="ChEBI" id="CHEBI:456216"/>
        <dbReference type="EC" id="2.7.1.39"/>
    </reaction>
</comment>
<evidence type="ECO:0000256" key="3">
    <source>
        <dbReference type="ARBA" id="ARBA00022697"/>
    </source>
</evidence>
<evidence type="ECO:0000313" key="10">
    <source>
        <dbReference type="EMBL" id="PZO87938.1"/>
    </source>
</evidence>
<keyword evidence="5 8" id="KW-0418">Kinase</keyword>
<evidence type="ECO:0000256" key="5">
    <source>
        <dbReference type="ARBA" id="ARBA00022777"/>
    </source>
</evidence>
<comment type="caution">
    <text evidence="10">The sequence shown here is derived from an EMBL/GenBank/DDBJ whole genome shotgun (WGS) entry which is preliminary data.</text>
</comment>
<feature type="domain" description="Aminoglycoside phosphotransferase" evidence="9">
    <location>
        <begin position="27"/>
        <end position="260"/>
    </location>
</feature>
<keyword evidence="4 8" id="KW-0547">Nucleotide-binding</keyword>